<protein>
    <recommendedName>
        <fullName evidence="2">Amidohydrolase-related domain-containing protein</fullName>
    </recommendedName>
</protein>
<accession>A0A382FYH9</accession>
<gene>
    <name evidence="1" type="ORF">METZ01_LOCUS220298</name>
</gene>
<proteinExistence type="predicted"/>
<sequence length="335" mass="37836">MKESLRTFMNSLIDYAGLFPPANLPLDEAIDDYIIHLKGKNSWMLGRFIIPVFRLDELDAFVTLFDGIGPLRLSVLGKGGNSNDEYLSNIRQDIAKINDYRRKHDGKVEIDVYECKMPSNSPAKQKMEEATDLLNKNNLSHYHEFPELPDVGINYSTSDDESAWDEVIPPVVSMISKLKGAGIKLRCGGVVNEAFPSVEQVAAMIQTCALIGIPMKCTAGLHHPIRHFADEYDAYMHGFINTFGAGVFTSNFPEPRDSQEKFKMFILLSHMVSDQEAHHFEFENGGMVWKVGDDRGTTFEFDNESINNCRKKVMISYGSCSFQEPIDDLKQLGWM</sequence>
<name>A0A382FYH9_9ZZZZ</name>
<reference evidence="1" key="1">
    <citation type="submission" date="2018-05" db="EMBL/GenBank/DDBJ databases">
        <authorList>
            <person name="Lanie J.A."/>
            <person name="Ng W.-L."/>
            <person name="Kazmierczak K.M."/>
            <person name="Andrzejewski T.M."/>
            <person name="Davidsen T.M."/>
            <person name="Wayne K.J."/>
            <person name="Tettelin H."/>
            <person name="Glass J.I."/>
            <person name="Rusch D."/>
            <person name="Podicherti R."/>
            <person name="Tsui H.-C.T."/>
            <person name="Winkler M.E."/>
        </authorList>
    </citation>
    <scope>NUCLEOTIDE SEQUENCE</scope>
</reference>
<dbReference type="EMBL" id="UINC01052286">
    <property type="protein sequence ID" value="SVB67444.1"/>
    <property type="molecule type" value="Genomic_DNA"/>
</dbReference>
<evidence type="ECO:0000313" key="1">
    <source>
        <dbReference type="EMBL" id="SVB67444.1"/>
    </source>
</evidence>
<organism evidence="1">
    <name type="scientific">marine metagenome</name>
    <dbReference type="NCBI Taxonomy" id="408172"/>
    <lineage>
        <taxon>unclassified sequences</taxon>
        <taxon>metagenomes</taxon>
        <taxon>ecological metagenomes</taxon>
    </lineage>
</organism>
<dbReference type="AlphaFoldDB" id="A0A382FYH9"/>
<evidence type="ECO:0008006" key="2">
    <source>
        <dbReference type="Google" id="ProtNLM"/>
    </source>
</evidence>